<evidence type="ECO:0000259" key="3">
    <source>
        <dbReference type="SMART" id="SM00729"/>
    </source>
</evidence>
<keyword evidence="2" id="KW-0479">Metal-binding</keyword>
<name>A0A3D8IFU9_9HELI</name>
<dbReference type="OrthoDB" id="9808022at2"/>
<dbReference type="AlphaFoldDB" id="A0A3D8IFU9"/>
<dbReference type="SFLD" id="SFLDF00562">
    <property type="entry name" value="HemN-like__clustered_with_heat"/>
    <property type="match status" value="1"/>
</dbReference>
<protein>
    <recommendedName>
        <fullName evidence="2">Heme chaperone HemW</fullName>
    </recommendedName>
</protein>
<evidence type="ECO:0000313" key="5">
    <source>
        <dbReference type="Proteomes" id="UP000256650"/>
    </source>
</evidence>
<dbReference type="Gene3D" id="3.80.30.20">
    <property type="entry name" value="tm_1862 like domain"/>
    <property type="match status" value="1"/>
</dbReference>
<dbReference type="NCBIfam" id="TIGR00539">
    <property type="entry name" value="hemN_rel"/>
    <property type="match status" value="1"/>
</dbReference>
<dbReference type="GO" id="GO:0051539">
    <property type="term" value="F:4 iron, 4 sulfur cluster binding"/>
    <property type="evidence" value="ECO:0007669"/>
    <property type="project" value="UniProtKB-UniRule"/>
</dbReference>
<feature type="domain" description="Elp3/MiaA/NifB-like radical SAM core" evidence="3">
    <location>
        <begin position="5"/>
        <end position="225"/>
    </location>
</feature>
<accession>A0A3D8IFU9</accession>
<evidence type="ECO:0000256" key="2">
    <source>
        <dbReference type="RuleBase" id="RU364116"/>
    </source>
</evidence>
<dbReference type="InterPro" id="IPR004559">
    <property type="entry name" value="HemW-like"/>
</dbReference>
<dbReference type="EMBL" id="NXLS01000003">
    <property type="protein sequence ID" value="RDU63441.1"/>
    <property type="molecule type" value="Genomic_DNA"/>
</dbReference>
<dbReference type="InterPro" id="IPR007197">
    <property type="entry name" value="rSAM"/>
</dbReference>
<dbReference type="GO" id="GO:0005737">
    <property type="term" value="C:cytoplasm"/>
    <property type="evidence" value="ECO:0007669"/>
    <property type="project" value="UniProtKB-SubCell"/>
</dbReference>
<dbReference type="PANTHER" id="PTHR13932:SF5">
    <property type="entry name" value="RADICAL S-ADENOSYL METHIONINE DOMAIN-CONTAINING PROTEIN 1, MITOCHONDRIAL"/>
    <property type="match status" value="1"/>
</dbReference>
<keyword evidence="5" id="KW-1185">Reference proteome</keyword>
<dbReference type="InterPro" id="IPR058240">
    <property type="entry name" value="rSAM_sf"/>
</dbReference>
<keyword evidence="2" id="KW-0349">Heme</keyword>
<comment type="caution">
    <text evidence="4">The sequence shown here is derived from an EMBL/GenBank/DDBJ whole genome shotgun (WGS) entry which is preliminary data.</text>
</comment>
<dbReference type="SMART" id="SM00729">
    <property type="entry name" value="Elp3"/>
    <property type="match status" value="1"/>
</dbReference>
<dbReference type="InterPro" id="IPR006638">
    <property type="entry name" value="Elp3/MiaA/NifB-like_rSAM"/>
</dbReference>
<keyword evidence="2" id="KW-0004">4Fe-4S</keyword>
<keyword evidence="2" id="KW-0408">Iron</keyword>
<dbReference type="GO" id="GO:0004109">
    <property type="term" value="F:coproporphyrinogen oxidase activity"/>
    <property type="evidence" value="ECO:0007669"/>
    <property type="project" value="InterPro"/>
</dbReference>
<keyword evidence="2" id="KW-0143">Chaperone</keyword>
<comment type="similarity">
    <text evidence="1">Belongs to the anaerobic coproporphyrinogen-III oxidase family. HemW subfamily.</text>
</comment>
<organism evidence="4 5">
    <name type="scientific">Helicobacter ganmani</name>
    <dbReference type="NCBI Taxonomy" id="60246"/>
    <lineage>
        <taxon>Bacteria</taxon>
        <taxon>Pseudomonadati</taxon>
        <taxon>Campylobacterota</taxon>
        <taxon>Epsilonproteobacteria</taxon>
        <taxon>Campylobacterales</taxon>
        <taxon>Helicobacteraceae</taxon>
        <taxon>Helicobacter</taxon>
    </lineage>
</organism>
<dbReference type="CDD" id="cd01335">
    <property type="entry name" value="Radical_SAM"/>
    <property type="match status" value="1"/>
</dbReference>
<dbReference type="Pfam" id="PF04055">
    <property type="entry name" value="Radical_SAM"/>
    <property type="match status" value="1"/>
</dbReference>
<sequence length="365" mass="41422">MKLFEISLYLHIPFCDSKCGYCAFNSQINKNHLKTIYMETLARYVSYKIHNLLEENQNLQITSVYIGGGTPNSVKSRAYSSLFAEFSPYLAPQAEISIEANPNSLSLEWLQTLQSLGVNRLSLGAQSFEDSKLIFLERHHRKDSIFYAIEMALKAGLKNLSIDLIYGTPLCNASLLTQELETACALPLSHLSAYQLSIDEGSRFYANKESLGNLRDFEGEFEGFLSMGHFIKSYLQTKGFKQYEVSNYAKTSPSYHNLRYWEGKEYLGIGAGAVGFQGGVRTSMPKSIEKFLSGFYEEKEILSTHNQLLEHLFLGFRSCVGVERKRIPNTRNLKILLEENKVKQDGERIYAKDYFLGDEIALFVG</sequence>
<dbReference type="InterPro" id="IPR023404">
    <property type="entry name" value="rSAM_horseshoe"/>
</dbReference>
<evidence type="ECO:0000256" key="1">
    <source>
        <dbReference type="ARBA" id="ARBA00006100"/>
    </source>
</evidence>
<dbReference type="GO" id="GO:0006779">
    <property type="term" value="P:porphyrin-containing compound biosynthetic process"/>
    <property type="evidence" value="ECO:0007669"/>
    <property type="project" value="InterPro"/>
</dbReference>
<comment type="subcellular location">
    <subcellularLocation>
        <location evidence="2">Cytoplasm</location>
    </subcellularLocation>
</comment>
<dbReference type="SFLD" id="SFLDS00029">
    <property type="entry name" value="Radical_SAM"/>
    <property type="match status" value="1"/>
</dbReference>
<keyword evidence="2" id="KW-0949">S-adenosyl-L-methionine</keyword>
<dbReference type="Proteomes" id="UP000256650">
    <property type="component" value="Unassembled WGS sequence"/>
</dbReference>
<keyword evidence="2" id="KW-0411">Iron-sulfur</keyword>
<dbReference type="SUPFAM" id="SSF102114">
    <property type="entry name" value="Radical SAM enzymes"/>
    <property type="match status" value="1"/>
</dbReference>
<dbReference type="GO" id="GO:0046872">
    <property type="term" value="F:metal ion binding"/>
    <property type="evidence" value="ECO:0007669"/>
    <property type="project" value="UniProtKB-UniRule"/>
</dbReference>
<dbReference type="PANTHER" id="PTHR13932">
    <property type="entry name" value="COPROPORPHYRINIGEN III OXIDASE"/>
    <property type="match status" value="1"/>
</dbReference>
<gene>
    <name evidence="4" type="ORF">CQA43_04540</name>
</gene>
<keyword evidence="2" id="KW-0963">Cytoplasm</keyword>
<dbReference type="SFLD" id="SFLDG01065">
    <property type="entry name" value="anaerobic_coproporphyrinogen-I"/>
    <property type="match status" value="1"/>
</dbReference>
<reference evidence="4 5" key="1">
    <citation type="submission" date="2018-04" db="EMBL/GenBank/DDBJ databases">
        <title>Novel Campyloabacter and Helicobacter Species and Strains.</title>
        <authorList>
            <person name="Mannion A.J."/>
            <person name="Shen Z."/>
            <person name="Fox J.G."/>
        </authorList>
    </citation>
    <scope>NUCLEOTIDE SEQUENCE [LARGE SCALE GENOMIC DNA]</scope>
    <source>
        <strain evidence="4 5">MIT 99-5101</strain>
    </source>
</reference>
<evidence type="ECO:0000313" key="4">
    <source>
        <dbReference type="EMBL" id="RDU63441.1"/>
    </source>
</evidence>
<comment type="function">
    <text evidence="2">Probably acts as a heme chaperone, transferring heme to an unknown acceptor. Binds one molecule of heme per monomer, possibly covalently. Binds 1 [4Fe-4S] cluster. The cluster is coordinated with 3 cysteines and an exchangeable S-adenosyl-L-methionine.</text>
</comment>
<dbReference type="InterPro" id="IPR034505">
    <property type="entry name" value="Coproporphyrinogen-III_oxidase"/>
</dbReference>
<proteinExistence type="inferred from homology"/>